<dbReference type="Proteomes" id="UP001365542">
    <property type="component" value="Unassembled WGS sequence"/>
</dbReference>
<keyword evidence="2" id="KW-1185">Reference proteome</keyword>
<name>A0AAV9WR47_9PEZI</name>
<sequence length="483" mass="53643">MGFSSLESALAETETTISVTWSGGGNVQPDDGKEWSLSSLFKVAASFPSKVASCPQYINAILTPYGQNTSFLKWVKEKHNPPKNETTSAPNRVVLSALRYDAVYSYASELLEMYMGYKSHLALLRKVLLQPTLYRQADRGDALSLDNDSIIKERKSLRQKLKEIVSVIDEINESPQDINDIEKRAEELITPPEIWSLRLPVLKDVSLSTSQTVVAAAPQVNPADLVNIMKDFQLFPIVDTDGTGPVDNEDAPLLTDAVRKATEKSMAEIKKKSLLPLASKSALAQMTNWERAFVENQENIKLYQSYSFSHAAGRSAEKVEERQKLEDKNTGVRSFIDCERLERTVAPANWPDYISIYVDIDMSGKSGLLIAVQLHYSLTTLGKSKHYGTKGESIPDDMASKMVKTSLADDERIIKVKMGTRSTGEVSSFQFWTNKDNFGGIAPPAQEEFTTITCEKPEGFSGLKGFYGYCDSSVSRLGIIWGR</sequence>
<proteinExistence type="predicted"/>
<dbReference type="AlphaFoldDB" id="A0AAV9WR47"/>
<dbReference type="InterPro" id="IPR036404">
    <property type="entry name" value="Jacalin-like_lectin_dom_sf"/>
</dbReference>
<dbReference type="Gene3D" id="2.100.10.30">
    <property type="entry name" value="Jacalin-like lectin domain"/>
    <property type="match status" value="1"/>
</dbReference>
<reference evidence="1 2" key="1">
    <citation type="submission" date="2019-10" db="EMBL/GenBank/DDBJ databases">
        <authorList>
            <person name="Palmer J.M."/>
        </authorList>
    </citation>
    <scope>NUCLEOTIDE SEQUENCE [LARGE SCALE GENOMIC DNA]</scope>
    <source>
        <strain evidence="1 2">TWF694</strain>
    </source>
</reference>
<comment type="caution">
    <text evidence="1">The sequence shown here is derived from an EMBL/GenBank/DDBJ whole genome shotgun (WGS) entry which is preliminary data.</text>
</comment>
<protein>
    <recommendedName>
        <fullName evidence="3">Jacalin-type lectin domain-containing protein</fullName>
    </recommendedName>
</protein>
<evidence type="ECO:0008006" key="3">
    <source>
        <dbReference type="Google" id="ProtNLM"/>
    </source>
</evidence>
<organism evidence="1 2">
    <name type="scientific">Orbilia ellipsospora</name>
    <dbReference type="NCBI Taxonomy" id="2528407"/>
    <lineage>
        <taxon>Eukaryota</taxon>
        <taxon>Fungi</taxon>
        <taxon>Dikarya</taxon>
        <taxon>Ascomycota</taxon>
        <taxon>Pezizomycotina</taxon>
        <taxon>Orbiliomycetes</taxon>
        <taxon>Orbiliales</taxon>
        <taxon>Orbiliaceae</taxon>
        <taxon>Orbilia</taxon>
    </lineage>
</organism>
<dbReference type="EMBL" id="JAVHJO010000019">
    <property type="protein sequence ID" value="KAK6523185.1"/>
    <property type="molecule type" value="Genomic_DNA"/>
</dbReference>
<evidence type="ECO:0000313" key="1">
    <source>
        <dbReference type="EMBL" id="KAK6523185.1"/>
    </source>
</evidence>
<dbReference type="SUPFAM" id="SSF51101">
    <property type="entry name" value="Mannose-binding lectins"/>
    <property type="match status" value="1"/>
</dbReference>
<evidence type="ECO:0000313" key="2">
    <source>
        <dbReference type="Proteomes" id="UP001365542"/>
    </source>
</evidence>
<accession>A0AAV9WR47</accession>
<gene>
    <name evidence="1" type="ORF">TWF694_006079</name>
</gene>